<reference evidence="3" key="1">
    <citation type="submission" date="2016-06" db="EMBL/GenBank/DDBJ databases">
        <authorList>
            <person name="Varghese N."/>
            <person name="Submissions Spin"/>
        </authorList>
    </citation>
    <scope>NUCLEOTIDE SEQUENCE [LARGE SCALE GENOMIC DNA]</scope>
    <source>
        <strain evidence="3">DSM 43168</strain>
    </source>
</reference>
<sequence>MSASQDLPVTGASTAAVGLIGALALGVGALLVTVAQRGAKLRRRGN</sequence>
<accession>A0A1C4U5S6</accession>
<feature type="transmembrane region" description="Helical" evidence="1">
    <location>
        <begin position="12"/>
        <end position="34"/>
    </location>
</feature>
<dbReference type="AlphaFoldDB" id="A0A1C4U5S6"/>
<proteinExistence type="predicted"/>
<evidence type="ECO:0000313" key="2">
    <source>
        <dbReference type="EMBL" id="SCE66992.1"/>
    </source>
</evidence>
<keyword evidence="1" id="KW-1133">Transmembrane helix</keyword>
<evidence type="ECO:0000313" key="3">
    <source>
        <dbReference type="Proteomes" id="UP000183585"/>
    </source>
</evidence>
<evidence type="ECO:0000256" key="1">
    <source>
        <dbReference type="SAM" id="Phobius"/>
    </source>
</evidence>
<dbReference type="RefSeq" id="WP_176734743.1">
    <property type="nucleotide sequence ID" value="NZ_FMCT01000001.1"/>
</dbReference>
<gene>
    <name evidence="2" type="ORF">GA0070563_101280</name>
</gene>
<keyword evidence="1" id="KW-0812">Transmembrane</keyword>
<name>A0A1C4U5S6_9ACTN</name>
<dbReference type="Proteomes" id="UP000183585">
    <property type="component" value="Unassembled WGS sequence"/>
</dbReference>
<protein>
    <recommendedName>
        <fullName evidence="4">LPXTG cell wall anchor domain-containing protein</fullName>
    </recommendedName>
</protein>
<organism evidence="2 3">
    <name type="scientific">Micromonospora carbonacea</name>
    <dbReference type="NCBI Taxonomy" id="47853"/>
    <lineage>
        <taxon>Bacteria</taxon>
        <taxon>Bacillati</taxon>
        <taxon>Actinomycetota</taxon>
        <taxon>Actinomycetes</taxon>
        <taxon>Micromonosporales</taxon>
        <taxon>Micromonosporaceae</taxon>
        <taxon>Micromonospora</taxon>
    </lineage>
</organism>
<evidence type="ECO:0008006" key="4">
    <source>
        <dbReference type="Google" id="ProtNLM"/>
    </source>
</evidence>
<keyword evidence="1" id="KW-0472">Membrane</keyword>
<keyword evidence="3" id="KW-1185">Reference proteome</keyword>
<dbReference type="EMBL" id="FMCT01000001">
    <property type="protein sequence ID" value="SCE66992.1"/>
    <property type="molecule type" value="Genomic_DNA"/>
</dbReference>